<sequence>MAPLPQAPNPSPAGLLLPSPSSTVGAYDLLPSLILRKECPNTECRAGTFMANHFDRHYCGNHELFFFDSPLRCFYTKGSPEVNMRRQSGGYFVGWSSADITLQLTKYAMNQGSLLKHNRAPIQGRVQILLEFWENKESSDTLCHQQQSSRTAGAAEIEVGSKSFKHAVFVIF</sequence>
<evidence type="ECO:0000256" key="3">
    <source>
        <dbReference type="ARBA" id="ARBA00023274"/>
    </source>
</evidence>
<dbReference type="SUPFAM" id="SSF57829">
    <property type="entry name" value="Zn-binding ribosomal proteins"/>
    <property type="match status" value="1"/>
</dbReference>
<dbReference type="InterPro" id="IPR011332">
    <property type="entry name" value="Ribosomal_zn-bd"/>
</dbReference>
<dbReference type="AlphaFoldDB" id="A0A6V7NWN3"/>
<protein>
    <recommendedName>
        <fullName evidence="4">Small ribosomal subunit protein eS31 domain-containing protein</fullName>
    </recommendedName>
</protein>
<reference evidence="5" key="1">
    <citation type="submission" date="2020-07" db="EMBL/GenBank/DDBJ databases">
        <authorList>
            <person name="Lin J."/>
        </authorList>
    </citation>
    <scope>NUCLEOTIDE SEQUENCE</scope>
</reference>
<name>A0A6V7NWN3_ANACO</name>
<evidence type="ECO:0000259" key="4">
    <source>
        <dbReference type="SMART" id="SM01402"/>
    </source>
</evidence>
<dbReference type="GO" id="GO:1990904">
    <property type="term" value="C:ribonucleoprotein complex"/>
    <property type="evidence" value="ECO:0007669"/>
    <property type="project" value="UniProtKB-KW"/>
</dbReference>
<keyword evidence="2" id="KW-0689">Ribosomal protein</keyword>
<evidence type="ECO:0000313" key="5">
    <source>
        <dbReference type="EMBL" id="CAD1822888.1"/>
    </source>
</evidence>
<dbReference type="InterPro" id="IPR038582">
    <property type="entry name" value="Ribosomal_eS31_euk-type_sf"/>
</dbReference>
<evidence type="ECO:0000256" key="2">
    <source>
        <dbReference type="ARBA" id="ARBA00022980"/>
    </source>
</evidence>
<keyword evidence="3" id="KW-0687">Ribonucleoprotein</keyword>
<feature type="domain" description="Small ribosomal subunit protein eS31" evidence="4">
    <location>
        <begin position="23"/>
        <end position="65"/>
    </location>
</feature>
<dbReference type="Gene3D" id="6.20.50.150">
    <property type="match status" value="1"/>
</dbReference>
<dbReference type="GO" id="GO:0005840">
    <property type="term" value="C:ribosome"/>
    <property type="evidence" value="ECO:0007669"/>
    <property type="project" value="UniProtKB-KW"/>
</dbReference>
<dbReference type="SMART" id="SM01402">
    <property type="entry name" value="Ribosomal_S27"/>
    <property type="match status" value="1"/>
</dbReference>
<dbReference type="EMBL" id="LR862142">
    <property type="protein sequence ID" value="CAD1822888.1"/>
    <property type="molecule type" value="Genomic_DNA"/>
</dbReference>
<keyword evidence="1" id="KW-0862">Zinc</keyword>
<accession>A0A6V7NWN3</accession>
<gene>
    <name evidence="5" type="ORF">CB5_LOCUS6099</name>
</gene>
<proteinExistence type="predicted"/>
<organism evidence="5">
    <name type="scientific">Ananas comosus var. bracteatus</name>
    <name type="common">red pineapple</name>
    <dbReference type="NCBI Taxonomy" id="296719"/>
    <lineage>
        <taxon>Eukaryota</taxon>
        <taxon>Viridiplantae</taxon>
        <taxon>Streptophyta</taxon>
        <taxon>Embryophyta</taxon>
        <taxon>Tracheophyta</taxon>
        <taxon>Spermatophyta</taxon>
        <taxon>Magnoliopsida</taxon>
        <taxon>Liliopsida</taxon>
        <taxon>Poales</taxon>
        <taxon>Bromeliaceae</taxon>
        <taxon>Bromelioideae</taxon>
        <taxon>Ananas</taxon>
    </lineage>
</organism>
<evidence type="ECO:0000256" key="1">
    <source>
        <dbReference type="ARBA" id="ARBA00022833"/>
    </source>
</evidence>
<dbReference type="GO" id="GO:0003735">
    <property type="term" value="F:structural constituent of ribosome"/>
    <property type="evidence" value="ECO:0007669"/>
    <property type="project" value="InterPro"/>
</dbReference>
<dbReference type="GO" id="GO:0006412">
    <property type="term" value="P:translation"/>
    <property type="evidence" value="ECO:0007669"/>
    <property type="project" value="InterPro"/>
</dbReference>
<dbReference type="InterPro" id="IPR002906">
    <property type="entry name" value="Ribosomal_eS31"/>
</dbReference>
<dbReference type="Pfam" id="PF01599">
    <property type="entry name" value="Ribosomal_S27"/>
    <property type="match status" value="1"/>
</dbReference>